<keyword evidence="9" id="KW-1185">Reference proteome</keyword>
<dbReference type="InParanoid" id="A0A194YQX4"/>
<evidence type="ECO:0000313" key="9">
    <source>
        <dbReference type="Proteomes" id="UP000000768"/>
    </source>
</evidence>
<dbReference type="EC" id="2.3.2.27" evidence="3"/>
<protein>
    <recommendedName>
        <fullName evidence="3">RING-type E3 ubiquitin transferase</fullName>
        <ecNumber evidence="3">2.3.2.27</ecNumber>
    </recommendedName>
</protein>
<feature type="compositionally biased region" description="Basic and acidic residues" evidence="6">
    <location>
        <begin position="141"/>
        <end position="154"/>
    </location>
</feature>
<dbReference type="EMBL" id="CM000763">
    <property type="protein sequence ID" value="KXG30225.1"/>
    <property type="molecule type" value="Genomic_DNA"/>
</dbReference>
<feature type="compositionally biased region" description="Low complexity" evidence="6">
    <location>
        <begin position="122"/>
        <end position="137"/>
    </location>
</feature>
<comment type="pathway">
    <text evidence="2">Protein modification; protein ubiquitination.</text>
</comment>
<dbReference type="InterPro" id="IPR011989">
    <property type="entry name" value="ARM-like"/>
</dbReference>
<dbReference type="SMART" id="SM00504">
    <property type="entry name" value="Ubox"/>
    <property type="match status" value="1"/>
</dbReference>
<dbReference type="PANTHER" id="PTHR23315:SF260">
    <property type="entry name" value="U-BOX DOMAIN-CONTAINING PROTEIN 73"/>
    <property type="match status" value="1"/>
</dbReference>
<feature type="region of interest" description="Disordered" evidence="6">
    <location>
        <begin position="1"/>
        <end position="158"/>
    </location>
</feature>
<evidence type="ECO:0000256" key="2">
    <source>
        <dbReference type="ARBA" id="ARBA00004906"/>
    </source>
</evidence>
<dbReference type="OrthoDB" id="655609at2759"/>
<dbReference type="GO" id="GO:0061630">
    <property type="term" value="F:ubiquitin protein ligase activity"/>
    <property type="evidence" value="ECO:0007669"/>
    <property type="project" value="UniProtKB-EC"/>
</dbReference>
<dbReference type="OMA" id="FHDVPQM"/>
<evidence type="ECO:0000256" key="6">
    <source>
        <dbReference type="SAM" id="MobiDB-lite"/>
    </source>
</evidence>
<dbReference type="Gramene" id="KXG30225">
    <property type="protein sequence ID" value="KXG30225"/>
    <property type="gene ID" value="SORBI_3004G147600"/>
</dbReference>
<name>A0A194YQX4_SORBI</name>
<dbReference type="GO" id="GO:0016567">
    <property type="term" value="P:protein ubiquitination"/>
    <property type="evidence" value="ECO:0007669"/>
    <property type="project" value="UniProtKB-UniPathway"/>
</dbReference>
<dbReference type="FunCoup" id="A0A194YQX4">
    <property type="interactions" value="820"/>
</dbReference>
<dbReference type="Proteomes" id="UP000000768">
    <property type="component" value="Chromosome 4"/>
</dbReference>
<feature type="compositionally biased region" description="Low complexity" evidence="6">
    <location>
        <begin position="83"/>
        <end position="100"/>
    </location>
</feature>
<reference evidence="9" key="2">
    <citation type="journal article" date="2018" name="Plant J.">
        <title>The Sorghum bicolor reference genome: improved assembly, gene annotations, a transcriptome atlas, and signatures of genome organization.</title>
        <authorList>
            <person name="McCormick R.F."/>
            <person name="Truong S.K."/>
            <person name="Sreedasyam A."/>
            <person name="Jenkins J."/>
            <person name="Shu S."/>
            <person name="Sims D."/>
            <person name="Kennedy M."/>
            <person name="Amirebrahimi M."/>
            <person name="Weers B.D."/>
            <person name="McKinley B."/>
            <person name="Mattison A."/>
            <person name="Morishige D.T."/>
            <person name="Grimwood J."/>
            <person name="Schmutz J."/>
            <person name="Mullet J.E."/>
        </authorList>
    </citation>
    <scope>NUCLEOTIDE SEQUENCE [LARGE SCALE GENOMIC DNA]</scope>
    <source>
        <strain evidence="9">cv. BTx623</strain>
    </source>
</reference>
<keyword evidence="5" id="KW-0833">Ubl conjugation pathway</keyword>
<dbReference type="eggNOG" id="KOG0167">
    <property type="taxonomic scope" value="Eukaryota"/>
</dbReference>
<evidence type="ECO:0000256" key="1">
    <source>
        <dbReference type="ARBA" id="ARBA00000900"/>
    </source>
</evidence>
<reference evidence="8 9" key="1">
    <citation type="journal article" date="2009" name="Nature">
        <title>The Sorghum bicolor genome and the diversification of grasses.</title>
        <authorList>
            <person name="Paterson A.H."/>
            <person name="Bowers J.E."/>
            <person name="Bruggmann R."/>
            <person name="Dubchak I."/>
            <person name="Grimwood J."/>
            <person name="Gundlach H."/>
            <person name="Haberer G."/>
            <person name="Hellsten U."/>
            <person name="Mitros T."/>
            <person name="Poliakov A."/>
            <person name="Schmutz J."/>
            <person name="Spannagl M."/>
            <person name="Tang H."/>
            <person name="Wang X."/>
            <person name="Wicker T."/>
            <person name="Bharti A.K."/>
            <person name="Chapman J."/>
            <person name="Feltus F.A."/>
            <person name="Gowik U."/>
            <person name="Grigoriev I.V."/>
            <person name="Lyons E."/>
            <person name="Maher C.A."/>
            <person name="Martis M."/>
            <person name="Narechania A."/>
            <person name="Otillar R.P."/>
            <person name="Penning B.W."/>
            <person name="Salamov A.A."/>
            <person name="Wang Y."/>
            <person name="Zhang L."/>
            <person name="Carpita N.C."/>
            <person name="Freeling M."/>
            <person name="Gingle A.R."/>
            <person name="Hash C.T."/>
            <person name="Keller B."/>
            <person name="Klein P."/>
            <person name="Kresovich S."/>
            <person name="McCann M.C."/>
            <person name="Ming R."/>
            <person name="Peterson D.G."/>
            <person name="Mehboob-ur-Rahman"/>
            <person name="Ware D."/>
            <person name="Westhoff P."/>
            <person name="Mayer K.F."/>
            <person name="Messing J."/>
            <person name="Rokhsar D.S."/>
        </authorList>
    </citation>
    <scope>NUCLEOTIDE SEQUENCE [LARGE SCALE GENOMIC DNA]</scope>
    <source>
        <strain evidence="9">cv. BTx623</strain>
    </source>
</reference>
<dbReference type="AlphaFoldDB" id="A0A194YQX4"/>
<dbReference type="InterPro" id="IPR013083">
    <property type="entry name" value="Znf_RING/FYVE/PHD"/>
</dbReference>
<evidence type="ECO:0000259" key="7">
    <source>
        <dbReference type="SMART" id="SM00504"/>
    </source>
</evidence>
<proteinExistence type="predicted"/>
<dbReference type="SUPFAM" id="SSF57850">
    <property type="entry name" value="RING/U-box"/>
    <property type="match status" value="1"/>
</dbReference>
<dbReference type="GO" id="GO:0005634">
    <property type="term" value="C:nucleus"/>
    <property type="evidence" value="ECO:0000318"/>
    <property type="project" value="GO_Central"/>
</dbReference>
<dbReference type="SUPFAM" id="SSF48371">
    <property type="entry name" value="ARM repeat"/>
    <property type="match status" value="1"/>
</dbReference>
<evidence type="ECO:0000256" key="5">
    <source>
        <dbReference type="ARBA" id="ARBA00022786"/>
    </source>
</evidence>
<gene>
    <name evidence="8" type="ORF">SORBI_3004G147600</name>
</gene>
<comment type="catalytic activity">
    <reaction evidence="1">
        <text>S-ubiquitinyl-[E2 ubiquitin-conjugating enzyme]-L-cysteine + [acceptor protein]-L-lysine = [E2 ubiquitin-conjugating enzyme]-L-cysteine + N(6)-ubiquitinyl-[acceptor protein]-L-lysine.</text>
        <dbReference type="EC" id="2.3.2.27"/>
    </reaction>
</comment>
<evidence type="ECO:0000256" key="4">
    <source>
        <dbReference type="ARBA" id="ARBA00022679"/>
    </source>
</evidence>
<dbReference type="Gene3D" id="3.30.40.10">
    <property type="entry name" value="Zinc/RING finger domain, C3HC4 (zinc finger)"/>
    <property type="match status" value="1"/>
</dbReference>
<keyword evidence="4" id="KW-0808">Transferase</keyword>
<dbReference type="InterPro" id="IPR003613">
    <property type="entry name" value="Ubox_domain"/>
</dbReference>
<dbReference type="PANTHER" id="PTHR23315">
    <property type="entry name" value="U BOX DOMAIN-CONTAINING"/>
    <property type="match status" value="1"/>
</dbReference>
<feature type="domain" description="U-box" evidence="7">
    <location>
        <begin position="231"/>
        <end position="286"/>
    </location>
</feature>
<dbReference type="Gene3D" id="1.25.10.10">
    <property type="entry name" value="Leucine-rich Repeat Variant"/>
    <property type="match status" value="1"/>
</dbReference>
<organism evidence="8 9">
    <name type="scientific">Sorghum bicolor</name>
    <name type="common">Sorghum</name>
    <name type="synonym">Sorghum vulgare</name>
    <dbReference type="NCBI Taxonomy" id="4558"/>
    <lineage>
        <taxon>Eukaryota</taxon>
        <taxon>Viridiplantae</taxon>
        <taxon>Streptophyta</taxon>
        <taxon>Embryophyta</taxon>
        <taxon>Tracheophyta</taxon>
        <taxon>Spermatophyta</taxon>
        <taxon>Magnoliopsida</taxon>
        <taxon>Liliopsida</taxon>
        <taxon>Poales</taxon>
        <taxon>Poaceae</taxon>
        <taxon>PACMAD clade</taxon>
        <taxon>Panicoideae</taxon>
        <taxon>Andropogonodae</taxon>
        <taxon>Andropogoneae</taxon>
        <taxon>Sorghinae</taxon>
        <taxon>Sorghum</taxon>
    </lineage>
</organism>
<feature type="compositionally biased region" description="Low complexity" evidence="6">
    <location>
        <begin position="35"/>
        <end position="65"/>
    </location>
</feature>
<dbReference type="GO" id="GO:0005737">
    <property type="term" value="C:cytoplasm"/>
    <property type="evidence" value="ECO:0000318"/>
    <property type="project" value="GO_Central"/>
</dbReference>
<sequence>MSLRRSGHTSSADETLEDELRRAIEGEIFQENARASSAQQSSSGCWPSSPSSLVRGVARRVLAVSTRPSEHTLPSRRSPPRSPQRGRQGAGRRVIAVAARPSDHTLPAPRSPPRSPHRGQASSSDVPGPSGSVPQGPTRTGSEEEARLEQDQAAHTRSAYGATMRSALAKIQEGTHDHDQEQAAFGKMAEAITGLMELTYGTAELQNPPELPREFATRFPYDDADSSHSGLSGVMDDPVILASGYSVDQLYHRLFCSPNICPSTKETLSHTFTAPNHLLRDMIAAWRLDHMARSSSNNADTLSIPVAPSEEQVQAILQKFSGHSVVMQEQALHEIQLLSKTTKGEQPCLHKWAGLLPELIDLQKNWKSTWSHELEEQRLGVILNLSVHRPNGEILAGANQLPVLLKKITHKLHKHGSPASHLAKVASIVAILSEFDMFRKMVLDIGGMEMLRDMLKIEDVVVRKEAVTAIRGLCADEEGKINAQFYNVPDALVECLMVSDEVLLLLDCLPKDLHMVDKMCDKAMELVNIIMADEGTWPVTPEATYSAISLVHAIVQRDVHKMEQVKNLEDFKERLRELSSGTLPMQIMLKVDTIINCLSEEFPAPVNL</sequence>
<evidence type="ECO:0000313" key="8">
    <source>
        <dbReference type="EMBL" id="KXG30225.1"/>
    </source>
</evidence>
<evidence type="ECO:0000256" key="3">
    <source>
        <dbReference type="ARBA" id="ARBA00012483"/>
    </source>
</evidence>
<accession>A0A194YQX4</accession>
<dbReference type="Pfam" id="PF04564">
    <property type="entry name" value="U-box"/>
    <property type="match status" value="1"/>
</dbReference>
<dbReference type="UniPathway" id="UPA00143"/>
<dbReference type="InterPro" id="IPR016024">
    <property type="entry name" value="ARM-type_fold"/>
</dbReference>